<name>A0A4R3M820_9BURK</name>
<dbReference type="SUPFAM" id="SSF54913">
    <property type="entry name" value="GlnB-like"/>
    <property type="match status" value="1"/>
</dbReference>
<proteinExistence type="inferred from homology"/>
<comment type="similarity">
    <text evidence="1">Belongs to the CutA family.</text>
</comment>
<dbReference type="PANTHER" id="PTHR23419">
    <property type="entry name" value="DIVALENT CATION TOLERANCE CUTA-RELATED"/>
    <property type="match status" value="1"/>
</dbReference>
<dbReference type="Gene3D" id="3.30.70.120">
    <property type="match status" value="1"/>
</dbReference>
<accession>A0A4R3M820</accession>
<protein>
    <submittedName>
        <fullName evidence="2">Periplasmic divalent cation tolerance protein</fullName>
    </submittedName>
</protein>
<evidence type="ECO:0000256" key="1">
    <source>
        <dbReference type="ARBA" id="ARBA00010169"/>
    </source>
</evidence>
<dbReference type="AlphaFoldDB" id="A0A4R3M820"/>
<organism evidence="2 3">
    <name type="scientific">Paralcaligenes ureilyticus</name>
    <dbReference type="NCBI Taxonomy" id="627131"/>
    <lineage>
        <taxon>Bacteria</taxon>
        <taxon>Pseudomonadati</taxon>
        <taxon>Pseudomonadota</taxon>
        <taxon>Betaproteobacteria</taxon>
        <taxon>Burkholderiales</taxon>
        <taxon>Alcaligenaceae</taxon>
        <taxon>Paralcaligenes</taxon>
    </lineage>
</organism>
<dbReference type="GO" id="GO:0005507">
    <property type="term" value="F:copper ion binding"/>
    <property type="evidence" value="ECO:0007669"/>
    <property type="project" value="TreeGrafter"/>
</dbReference>
<reference evidence="2 3" key="1">
    <citation type="submission" date="2019-03" db="EMBL/GenBank/DDBJ databases">
        <title>Genomic Encyclopedia of Type Strains, Phase IV (KMG-IV): sequencing the most valuable type-strain genomes for metagenomic binning, comparative biology and taxonomic classification.</title>
        <authorList>
            <person name="Goeker M."/>
        </authorList>
    </citation>
    <scope>NUCLEOTIDE SEQUENCE [LARGE SCALE GENOMIC DNA]</scope>
    <source>
        <strain evidence="2 3">DSM 24591</strain>
    </source>
</reference>
<evidence type="ECO:0000313" key="3">
    <source>
        <dbReference type="Proteomes" id="UP000295525"/>
    </source>
</evidence>
<evidence type="ECO:0000313" key="2">
    <source>
        <dbReference type="EMBL" id="TCT07485.1"/>
    </source>
</evidence>
<dbReference type="InterPro" id="IPR004323">
    <property type="entry name" value="Ion_tolerance_CutA"/>
</dbReference>
<dbReference type="InterPro" id="IPR011322">
    <property type="entry name" value="N-reg_PII-like_a/b"/>
</dbReference>
<sequence length="117" mass="12681">MFAHGDSAMAPDDLVLVISNAPDLLLAKRIAHVLVEEGLAACVNLGAAGLSMYMWAGRLEGGEEIPLTMKTTRARVHELVSRLRQLHPDEVPEILVLPVLGGLASYVDWVRERTALA</sequence>
<gene>
    <name evidence="2" type="ORF">EDC26_106209</name>
</gene>
<dbReference type="GO" id="GO:0010038">
    <property type="term" value="P:response to metal ion"/>
    <property type="evidence" value="ECO:0007669"/>
    <property type="project" value="InterPro"/>
</dbReference>
<dbReference type="Proteomes" id="UP000295525">
    <property type="component" value="Unassembled WGS sequence"/>
</dbReference>
<dbReference type="EMBL" id="SMAJ01000006">
    <property type="protein sequence ID" value="TCT07485.1"/>
    <property type="molecule type" value="Genomic_DNA"/>
</dbReference>
<keyword evidence="3" id="KW-1185">Reference proteome</keyword>
<dbReference type="PANTHER" id="PTHR23419:SF8">
    <property type="entry name" value="FI09726P"/>
    <property type="match status" value="1"/>
</dbReference>
<dbReference type="InterPro" id="IPR015867">
    <property type="entry name" value="N-reg_PII/ATP_PRibTrfase_C"/>
</dbReference>
<comment type="caution">
    <text evidence="2">The sequence shown here is derived from an EMBL/GenBank/DDBJ whole genome shotgun (WGS) entry which is preliminary data.</text>
</comment>
<dbReference type="Pfam" id="PF03091">
    <property type="entry name" value="CutA1"/>
    <property type="match status" value="1"/>
</dbReference>